<protein>
    <submittedName>
        <fullName evidence="2">Protein phosphatase 2C</fullName>
    </submittedName>
</protein>
<evidence type="ECO:0000313" key="2">
    <source>
        <dbReference type="EMBL" id="KAG7363270.1"/>
    </source>
</evidence>
<sequence>MVAVAFIIIFVMNFVFLVTYFPTLENPSSNLEKLTMIGIQQDRILRKKKVSPPINEHILTVNDLSKFSQKPPKPDVAKNGNCQPYGCPLYPPELTPQLNESLIRSFQHNQLEPSLEPFFTETFAMLTQQGKSHKENQDRGLFISPFVIHDNEVPTNDSLPSFLAAVFDGHNNLGHLVAQEVVEQLPNTLAENLRKSLHGAWWKDDDNSDALVAAAFNDTFLQVNKNGTPFNFLRGGTTASVALRYGSKLYMANAGDSQIVLASVTKPNGTVNLEFMTRKDKPFEVDEMERIKKMGGKIHINPLHPKDARVVVHSAASRDTIALAMSRSLGDWEWKHVGVTAEPIVHSIDLNEPRYKSTQSLFLIVATDGMWDIRRDGFYANQFATAFDDNLIDHSAANSASGIHPPSDPKLRPAFKLHDIFQRITPKMKKGYCDDITSIIIKIR</sequence>
<dbReference type="Pfam" id="PF00481">
    <property type="entry name" value="PP2C"/>
    <property type="match status" value="1"/>
</dbReference>
<accession>A0A9K3LKA8</accession>
<dbReference type="GO" id="GO:0004722">
    <property type="term" value="F:protein serine/threonine phosphatase activity"/>
    <property type="evidence" value="ECO:0007669"/>
    <property type="project" value="InterPro"/>
</dbReference>
<dbReference type="Proteomes" id="UP000693970">
    <property type="component" value="Unassembled WGS sequence"/>
</dbReference>
<comment type="caution">
    <text evidence="2">The sequence shown here is derived from an EMBL/GenBank/DDBJ whole genome shotgun (WGS) entry which is preliminary data.</text>
</comment>
<dbReference type="PROSITE" id="PS51746">
    <property type="entry name" value="PPM_2"/>
    <property type="match status" value="1"/>
</dbReference>
<name>A0A9K3LKA8_9STRA</name>
<keyword evidence="3" id="KW-1185">Reference proteome</keyword>
<dbReference type="SMART" id="SM00332">
    <property type="entry name" value="PP2Cc"/>
    <property type="match status" value="1"/>
</dbReference>
<reference evidence="2" key="2">
    <citation type="submission" date="2021-04" db="EMBL/GenBank/DDBJ databases">
        <authorList>
            <person name="Podell S."/>
        </authorList>
    </citation>
    <scope>NUCLEOTIDE SEQUENCE</scope>
    <source>
        <strain evidence="2">Hildebrandi</strain>
    </source>
</reference>
<dbReference type="InterPro" id="IPR001932">
    <property type="entry name" value="PPM-type_phosphatase-like_dom"/>
</dbReference>
<proteinExistence type="predicted"/>
<dbReference type="AlphaFoldDB" id="A0A9K3LKA8"/>
<evidence type="ECO:0000259" key="1">
    <source>
        <dbReference type="PROSITE" id="PS51746"/>
    </source>
</evidence>
<dbReference type="OrthoDB" id="10264738at2759"/>
<organism evidence="2 3">
    <name type="scientific">Nitzschia inconspicua</name>
    <dbReference type="NCBI Taxonomy" id="303405"/>
    <lineage>
        <taxon>Eukaryota</taxon>
        <taxon>Sar</taxon>
        <taxon>Stramenopiles</taxon>
        <taxon>Ochrophyta</taxon>
        <taxon>Bacillariophyta</taxon>
        <taxon>Bacillariophyceae</taxon>
        <taxon>Bacillariophycidae</taxon>
        <taxon>Bacillariales</taxon>
        <taxon>Bacillariaceae</taxon>
        <taxon>Nitzschia</taxon>
    </lineage>
</organism>
<dbReference type="CDD" id="cd00143">
    <property type="entry name" value="PP2Cc"/>
    <property type="match status" value="1"/>
</dbReference>
<dbReference type="PANTHER" id="PTHR47992">
    <property type="entry name" value="PROTEIN PHOSPHATASE"/>
    <property type="match status" value="1"/>
</dbReference>
<reference evidence="2" key="1">
    <citation type="journal article" date="2021" name="Sci. Rep.">
        <title>Diploid genomic architecture of Nitzschia inconspicua, an elite biomass production diatom.</title>
        <authorList>
            <person name="Oliver A."/>
            <person name="Podell S."/>
            <person name="Pinowska A."/>
            <person name="Traller J.C."/>
            <person name="Smith S.R."/>
            <person name="McClure R."/>
            <person name="Beliaev A."/>
            <person name="Bohutskyi P."/>
            <person name="Hill E.A."/>
            <person name="Rabines A."/>
            <person name="Zheng H."/>
            <person name="Allen L.Z."/>
            <person name="Kuo A."/>
            <person name="Grigoriev I.V."/>
            <person name="Allen A.E."/>
            <person name="Hazlebeck D."/>
            <person name="Allen E.E."/>
        </authorList>
    </citation>
    <scope>NUCLEOTIDE SEQUENCE</scope>
    <source>
        <strain evidence="2">Hildebrandi</strain>
    </source>
</reference>
<feature type="domain" description="PPM-type phosphatase" evidence="1">
    <location>
        <begin position="122"/>
        <end position="443"/>
    </location>
</feature>
<dbReference type="InterPro" id="IPR015655">
    <property type="entry name" value="PP2C"/>
</dbReference>
<dbReference type="EMBL" id="JAGRRH010000010">
    <property type="protein sequence ID" value="KAG7363270.1"/>
    <property type="molecule type" value="Genomic_DNA"/>
</dbReference>
<gene>
    <name evidence="2" type="ORF">IV203_026630</name>
</gene>
<evidence type="ECO:0000313" key="3">
    <source>
        <dbReference type="Proteomes" id="UP000693970"/>
    </source>
</evidence>